<evidence type="ECO:0000256" key="2">
    <source>
        <dbReference type="SAM" id="SignalP"/>
    </source>
</evidence>
<dbReference type="AlphaFoldDB" id="A0AA39FTE4"/>
<reference evidence="3" key="1">
    <citation type="journal article" date="2023" name="bioRxiv">
        <title>Scaffold-level genome assemblies of two parasitoid biocontrol wasps reveal the parthenogenesis mechanism and an associated novel virus.</title>
        <authorList>
            <person name="Inwood S."/>
            <person name="Skelly J."/>
            <person name="Guhlin J."/>
            <person name="Harrop T."/>
            <person name="Goldson S."/>
            <person name="Dearden P."/>
        </authorList>
    </citation>
    <scope>NUCLEOTIDE SEQUENCE</scope>
    <source>
        <strain evidence="3">Lincoln</strain>
        <tissue evidence="3">Whole body</tissue>
    </source>
</reference>
<sequence length="133" mass="14165">MKTFTLLFIVATCTAAFVNSDGPSGMLGMGGPPPPPPSGTMGGQMSGGMDEQMSGNVAGQMKSQMGKMKRDTIPNRDDMKNIEEKIKQGAEEIASRVSEGIDNIKQMVNQGMEAFQQGRSVMDHGQSKPPAQE</sequence>
<evidence type="ECO:0000313" key="4">
    <source>
        <dbReference type="Proteomes" id="UP001168972"/>
    </source>
</evidence>
<gene>
    <name evidence="3" type="ORF">PV327_009262</name>
</gene>
<comment type="caution">
    <text evidence="3">The sequence shown here is derived from an EMBL/GenBank/DDBJ whole genome shotgun (WGS) entry which is preliminary data.</text>
</comment>
<dbReference type="EMBL" id="JAQQBR010000005">
    <property type="protein sequence ID" value="KAK0175517.1"/>
    <property type="molecule type" value="Genomic_DNA"/>
</dbReference>
<proteinExistence type="predicted"/>
<accession>A0AA39FTE4</accession>
<keyword evidence="2" id="KW-0732">Signal</keyword>
<keyword evidence="4" id="KW-1185">Reference proteome</keyword>
<feature type="compositionally biased region" description="Basic and acidic residues" evidence="1">
    <location>
        <begin position="68"/>
        <end position="79"/>
    </location>
</feature>
<feature type="signal peptide" evidence="2">
    <location>
        <begin position="1"/>
        <end position="20"/>
    </location>
</feature>
<dbReference type="Proteomes" id="UP001168972">
    <property type="component" value="Unassembled WGS sequence"/>
</dbReference>
<evidence type="ECO:0000313" key="3">
    <source>
        <dbReference type="EMBL" id="KAK0175517.1"/>
    </source>
</evidence>
<organism evidence="3 4">
    <name type="scientific">Microctonus hyperodae</name>
    <name type="common">Parasitoid wasp</name>
    <dbReference type="NCBI Taxonomy" id="165561"/>
    <lineage>
        <taxon>Eukaryota</taxon>
        <taxon>Metazoa</taxon>
        <taxon>Ecdysozoa</taxon>
        <taxon>Arthropoda</taxon>
        <taxon>Hexapoda</taxon>
        <taxon>Insecta</taxon>
        <taxon>Pterygota</taxon>
        <taxon>Neoptera</taxon>
        <taxon>Endopterygota</taxon>
        <taxon>Hymenoptera</taxon>
        <taxon>Apocrita</taxon>
        <taxon>Ichneumonoidea</taxon>
        <taxon>Braconidae</taxon>
        <taxon>Euphorinae</taxon>
        <taxon>Microctonus</taxon>
    </lineage>
</organism>
<feature type="compositionally biased region" description="Polar residues" evidence="1">
    <location>
        <begin position="53"/>
        <end position="63"/>
    </location>
</feature>
<protein>
    <submittedName>
        <fullName evidence="3">Uncharacterized protein</fullName>
    </submittedName>
</protein>
<evidence type="ECO:0000256" key="1">
    <source>
        <dbReference type="SAM" id="MobiDB-lite"/>
    </source>
</evidence>
<feature type="chain" id="PRO_5041356518" evidence="2">
    <location>
        <begin position="21"/>
        <end position="133"/>
    </location>
</feature>
<reference evidence="3" key="2">
    <citation type="submission" date="2023-03" db="EMBL/GenBank/DDBJ databases">
        <authorList>
            <person name="Inwood S.N."/>
            <person name="Skelly J.G."/>
            <person name="Guhlin J."/>
            <person name="Harrop T.W.R."/>
            <person name="Goldson S.G."/>
            <person name="Dearden P.K."/>
        </authorList>
    </citation>
    <scope>NUCLEOTIDE SEQUENCE</scope>
    <source>
        <strain evidence="3">Lincoln</strain>
        <tissue evidence="3">Whole body</tissue>
    </source>
</reference>
<name>A0AA39FTE4_MICHY</name>
<feature type="region of interest" description="Disordered" evidence="1">
    <location>
        <begin position="28"/>
        <end position="79"/>
    </location>
</feature>